<keyword evidence="1" id="KW-0472">Membrane</keyword>
<dbReference type="Proteomes" id="UP000275408">
    <property type="component" value="Unassembled WGS sequence"/>
</dbReference>
<sequence length="254" mass="29853">MVTNCLLRKQLTFNDGSVSDLLQEQLAYLEGHLAFWMQLVEVKAGKCHLGIRWCCLKSREEHGILGSWCLCSVCVPMSLAEECYCCQELKELNQKFNYSGVTCITEHLKFSIICLDMDVLSTASVTIHNAQLNTILNPRTWRWQPTDNLLSGHVECWGKTVRESCQHASLTPHSNISRQEWQLCGIFFMLFMIFGHYFWFYILKKRKKLKLLKMTKLGLEPLYYRRRTQIFRFVDECIADRVPRYLSNYFNDLH</sequence>
<accession>A0A3M6V3D4</accession>
<proteinExistence type="predicted"/>
<keyword evidence="3" id="KW-1185">Reference proteome</keyword>
<keyword evidence="1" id="KW-0812">Transmembrane</keyword>
<organism evidence="2 3">
    <name type="scientific">Pocillopora damicornis</name>
    <name type="common">Cauliflower coral</name>
    <name type="synonym">Millepora damicornis</name>
    <dbReference type="NCBI Taxonomy" id="46731"/>
    <lineage>
        <taxon>Eukaryota</taxon>
        <taxon>Metazoa</taxon>
        <taxon>Cnidaria</taxon>
        <taxon>Anthozoa</taxon>
        <taxon>Hexacorallia</taxon>
        <taxon>Scleractinia</taxon>
        <taxon>Astrocoeniina</taxon>
        <taxon>Pocilloporidae</taxon>
        <taxon>Pocillopora</taxon>
    </lineage>
</organism>
<dbReference type="PANTHER" id="PTHR36981">
    <property type="entry name" value="ZGC:195170"/>
    <property type="match status" value="1"/>
</dbReference>
<name>A0A3M6V3D4_POCDA</name>
<comment type="caution">
    <text evidence="2">The sequence shown here is derived from an EMBL/GenBank/DDBJ whole genome shotgun (WGS) entry which is preliminary data.</text>
</comment>
<reference evidence="2 3" key="1">
    <citation type="journal article" date="2018" name="Sci. Rep.">
        <title>Comparative analysis of the Pocillopora damicornis genome highlights role of immune system in coral evolution.</title>
        <authorList>
            <person name="Cunning R."/>
            <person name="Bay R.A."/>
            <person name="Gillette P."/>
            <person name="Baker A.C."/>
            <person name="Traylor-Knowles N."/>
        </authorList>
    </citation>
    <scope>NUCLEOTIDE SEQUENCE [LARGE SCALE GENOMIC DNA]</scope>
    <source>
        <strain evidence="2">RSMAS</strain>
        <tissue evidence="2">Whole animal</tissue>
    </source>
</reference>
<evidence type="ECO:0000313" key="3">
    <source>
        <dbReference type="Proteomes" id="UP000275408"/>
    </source>
</evidence>
<feature type="transmembrane region" description="Helical" evidence="1">
    <location>
        <begin position="185"/>
        <end position="203"/>
    </location>
</feature>
<dbReference type="OrthoDB" id="5985950at2759"/>
<gene>
    <name evidence="2" type="ORF">pdam_00024164</name>
</gene>
<dbReference type="AlphaFoldDB" id="A0A3M6V3D4"/>
<evidence type="ECO:0000313" key="2">
    <source>
        <dbReference type="EMBL" id="RMX60329.1"/>
    </source>
</evidence>
<keyword evidence="1" id="KW-1133">Transmembrane helix</keyword>
<protein>
    <submittedName>
        <fullName evidence="2">Uncharacterized protein</fullName>
    </submittedName>
</protein>
<evidence type="ECO:0000256" key="1">
    <source>
        <dbReference type="SAM" id="Phobius"/>
    </source>
</evidence>
<dbReference type="EMBL" id="RCHS01000190">
    <property type="protein sequence ID" value="RMX60329.1"/>
    <property type="molecule type" value="Genomic_DNA"/>
</dbReference>
<dbReference type="PANTHER" id="PTHR36981:SF1">
    <property type="entry name" value="P2X PURINORECEPTOR 7 INTRACELLULAR DOMAIN-CONTAINING PROTEIN"/>
    <property type="match status" value="1"/>
</dbReference>